<organism evidence="3 4">
    <name type="scientific">Sinorhizobium fredii (strain NBRC 101917 / NGR234)</name>
    <dbReference type="NCBI Taxonomy" id="394"/>
    <lineage>
        <taxon>Bacteria</taxon>
        <taxon>Pseudomonadati</taxon>
        <taxon>Pseudomonadota</taxon>
        <taxon>Alphaproteobacteria</taxon>
        <taxon>Hyphomicrobiales</taxon>
        <taxon>Rhizobiaceae</taxon>
        <taxon>Sinorhizobium/Ensifer group</taxon>
        <taxon>Sinorhizobium</taxon>
    </lineage>
</organism>
<dbReference type="OrthoDB" id="9807521at2"/>
<gene>
    <name evidence="3" type="ordered locus">NGR_b01650</name>
</gene>
<reference evidence="3 4" key="2">
    <citation type="journal article" date="2009" name="Appl. Environ. Microbiol.">
        <title>Rhizobium sp. strain NGR234 possesses a remarkable number of secretion systems.</title>
        <authorList>
            <person name="Schmeisser C."/>
            <person name="Liesegang H."/>
            <person name="Krysciak D."/>
            <person name="Bakkou N."/>
            <person name="Le Quere A."/>
            <person name="Wollherr A."/>
            <person name="Heinemeyer I."/>
            <person name="Morgenstern B."/>
            <person name="Pommerening-Roeser A."/>
            <person name="Flores M."/>
            <person name="Palacios R."/>
            <person name="Brenner S."/>
            <person name="Gottschalk G."/>
            <person name="Schmitz R.A."/>
            <person name="Broughton W.J."/>
            <person name="Perret X."/>
            <person name="Strittmatter A.W."/>
            <person name="Streit W.R."/>
        </authorList>
    </citation>
    <scope>NUCLEOTIDE SEQUENCE [LARGE SCALE GENOMIC DNA]</scope>
    <source>
        <strain evidence="4">NBRC 101917 / NGR234</strain>
    </source>
</reference>
<name>C3KN58_SINFN</name>
<evidence type="ECO:0000313" key="4">
    <source>
        <dbReference type="Proteomes" id="UP000001054"/>
    </source>
</evidence>
<dbReference type="HOGENOM" id="CLU_019981_0_0_5"/>
<dbReference type="InterPro" id="IPR029787">
    <property type="entry name" value="Nucleotide_cyclase"/>
</dbReference>
<accession>C3KN58</accession>
<dbReference type="CDD" id="cd07302">
    <property type="entry name" value="CHD"/>
    <property type="match status" value="1"/>
</dbReference>
<dbReference type="EMBL" id="CP000874">
    <property type="protein sequence ID" value="ACP21631.1"/>
    <property type="molecule type" value="Genomic_DNA"/>
</dbReference>
<feature type="repeat" description="TPR" evidence="1">
    <location>
        <begin position="537"/>
        <end position="570"/>
    </location>
</feature>
<dbReference type="GO" id="GO:0004016">
    <property type="term" value="F:adenylate cyclase activity"/>
    <property type="evidence" value="ECO:0007669"/>
    <property type="project" value="UniProtKB-ARBA"/>
</dbReference>
<dbReference type="Proteomes" id="UP000001054">
    <property type="component" value="Plasmid pNGR234b"/>
</dbReference>
<evidence type="ECO:0000313" key="3">
    <source>
        <dbReference type="EMBL" id="ACP21631.1"/>
    </source>
</evidence>
<dbReference type="KEGG" id="rhi:NGR_b01650"/>
<dbReference type="SUPFAM" id="SSF48452">
    <property type="entry name" value="TPR-like"/>
    <property type="match status" value="2"/>
</dbReference>
<feature type="domain" description="Guanylate cyclase" evidence="2">
    <location>
        <begin position="59"/>
        <end position="174"/>
    </location>
</feature>
<evidence type="ECO:0000256" key="1">
    <source>
        <dbReference type="PROSITE-ProRule" id="PRU00339"/>
    </source>
</evidence>
<dbReference type="SMART" id="SM00044">
    <property type="entry name" value="CYCc"/>
    <property type="match status" value="1"/>
</dbReference>
<dbReference type="SUPFAM" id="SSF55073">
    <property type="entry name" value="Nucleotide cyclase"/>
    <property type="match status" value="1"/>
</dbReference>
<dbReference type="InterPro" id="IPR050697">
    <property type="entry name" value="Adenylyl/Guanylyl_Cyclase_3/4"/>
</dbReference>
<keyword evidence="1" id="KW-0802">TPR repeat</keyword>
<dbReference type="PROSITE" id="PS50125">
    <property type="entry name" value="GUANYLATE_CYCLASE_2"/>
    <property type="match status" value="1"/>
</dbReference>
<dbReference type="AlphaFoldDB" id="C3KN58"/>
<dbReference type="InterPro" id="IPR019734">
    <property type="entry name" value="TPR_rpt"/>
</dbReference>
<keyword evidence="4" id="KW-1185">Reference proteome</keyword>
<dbReference type="Pfam" id="PF00211">
    <property type="entry name" value="Guanylate_cyc"/>
    <property type="match status" value="1"/>
</dbReference>
<reference evidence="4" key="1">
    <citation type="journal article" date="2004" name="J. Bacteriol.">
        <title>An evolutionary hot spot: the pNGR234b replicon of Rhizobium sp. strain NGR234.</title>
        <authorList>
            <person name="Streit W.R."/>
            <person name="Schmitz R.A."/>
            <person name="Perret X."/>
            <person name="Staehelin C."/>
            <person name="Deakin W.J."/>
            <person name="Raasch C."/>
            <person name="Liesegang H."/>
            <person name="Broughton W.J."/>
        </authorList>
    </citation>
    <scope>NUCLEOTIDE SEQUENCE [LARGE SCALE GENOMIC DNA]</scope>
    <source>
        <strain evidence="4">NBRC 101917 / NGR234</strain>
    </source>
</reference>
<dbReference type="GO" id="GO:0035556">
    <property type="term" value="P:intracellular signal transduction"/>
    <property type="evidence" value="ECO:0007669"/>
    <property type="project" value="InterPro"/>
</dbReference>
<proteinExistence type="predicted"/>
<dbReference type="Pfam" id="PF13181">
    <property type="entry name" value="TPR_8"/>
    <property type="match status" value="1"/>
</dbReference>
<dbReference type="PATRIC" id="fig|394.7.peg.609"/>
<protein>
    <submittedName>
        <fullName evidence="3">Probable adenylate class-3/4/guanylyl cyclase</fullName>
    </submittedName>
</protein>
<dbReference type="SMART" id="SM00028">
    <property type="entry name" value="TPR"/>
    <property type="match status" value="4"/>
</dbReference>
<dbReference type="GO" id="GO:0006171">
    <property type="term" value="P:cAMP biosynthetic process"/>
    <property type="evidence" value="ECO:0007669"/>
    <property type="project" value="TreeGrafter"/>
</dbReference>
<evidence type="ECO:0000259" key="2">
    <source>
        <dbReference type="PROSITE" id="PS50125"/>
    </source>
</evidence>
<dbReference type="InterPro" id="IPR001054">
    <property type="entry name" value="A/G_cyclase"/>
</dbReference>
<dbReference type="InterPro" id="IPR011990">
    <property type="entry name" value="TPR-like_helical_dom_sf"/>
</dbReference>
<dbReference type="PANTHER" id="PTHR43081:SF19">
    <property type="entry name" value="PH-SENSITIVE ADENYLATE CYCLASE RV1264"/>
    <property type="match status" value="1"/>
</dbReference>
<dbReference type="Gene3D" id="1.25.40.10">
    <property type="entry name" value="Tetratricopeptide repeat domain"/>
    <property type="match status" value="1"/>
</dbReference>
<dbReference type="PANTHER" id="PTHR43081">
    <property type="entry name" value="ADENYLATE CYCLASE, TERMINAL-DIFFERENTIATION SPECIFIC-RELATED"/>
    <property type="match status" value="1"/>
</dbReference>
<geneLocation type="plasmid" evidence="4">
    <name>sym pNGR234b</name>
</geneLocation>
<dbReference type="PROSITE" id="PS50005">
    <property type="entry name" value="TPR"/>
    <property type="match status" value="2"/>
</dbReference>
<feature type="repeat" description="TPR" evidence="1">
    <location>
        <begin position="502"/>
        <end position="535"/>
    </location>
</feature>
<sequence length="635" mass="70193">MARSPRILGLAFCGGCSGSSQRQGAGRTTIAAETCVDSRLAILYILLWEGRVLERRLAAIMAADVVGYSRLIRVDEDGTLAALKSLRDELIGPKIAEHHGRVVKLMGDGLLAEFPSVVEAVRAASEMQQAIADRNAGLPEGQRIEIRVGINLGDVAIDGDDIYGDGVNVAARLEAMADPGSVYVSGAVHDQVRDRLELRFEDLGRQQVKNIDRPVRVWRWLRDAAAPDRGAVLQEASLPDRPSIIVLPFNNMSRDADQEYFSDGITEDVITDLSKVSGLFVIARNSAFVYKDKTFNVPQVCRELGVKFALEGSIRKAGNRVRVTAQLIDGSSGGHVWAERYDRDLTDIFEVQDDITQQIVAALKVTLSAAEKSRSAEAGTRDVDAHDLFLRGREMLRAVKKDRDMFEQATACFRQALALDPNYAAPCAGLGLAYVLDYQNHWSAAPETSLDAAERFADEAIGKDDQDPFNHFVVSLVAMFRRNYRRWGESADRALALNPNFASALNMRGVLHLYTGEPKLAIPDIERAMRLDPAVQQQYLHFLGTAYFVDGDYEKAATLFRDRIEVNPTTDLSRAFLASALGHLGRLDEARRIWGELKDINPKYEHAKHVARLPFRDPSDAGKFTDGLRKAGLVE</sequence>
<dbReference type="Gene3D" id="3.30.70.1230">
    <property type="entry name" value="Nucleotide cyclase"/>
    <property type="match status" value="1"/>
</dbReference>
<dbReference type="Gene3D" id="3.40.50.10070">
    <property type="entry name" value="TolB, N-terminal domain"/>
    <property type="match status" value="1"/>
</dbReference>
<keyword evidence="3" id="KW-0614">Plasmid</keyword>